<dbReference type="GO" id="GO:0030170">
    <property type="term" value="F:pyridoxal phosphate binding"/>
    <property type="evidence" value="ECO:0007669"/>
    <property type="project" value="InterPro"/>
</dbReference>
<dbReference type="HAMAP" id="MF_00076">
    <property type="entry name" value="HisB"/>
    <property type="match status" value="1"/>
</dbReference>
<evidence type="ECO:0000256" key="6">
    <source>
        <dbReference type="ARBA" id="ARBA00023239"/>
    </source>
</evidence>
<comment type="cofactor">
    <cofactor evidence="1">
        <name>pyridoxal 5'-phosphate</name>
        <dbReference type="ChEBI" id="CHEBI:597326"/>
    </cofactor>
</comment>
<dbReference type="Gene3D" id="3.40.640.10">
    <property type="entry name" value="Type I PLP-dependent aspartate aminotransferase-like (Major domain)"/>
    <property type="match status" value="1"/>
</dbReference>
<dbReference type="PANTHER" id="PTHR23133">
    <property type="entry name" value="IMIDAZOLEGLYCEROL-PHOSPHATE DEHYDRATASE HIS7"/>
    <property type="match status" value="1"/>
</dbReference>
<gene>
    <name evidence="8" type="ORF">UFOPK2958_00087</name>
</gene>
<proteinExistence type="inferred from homology"/>
<dbReference type="Pfam" id="PF00475">
    <property type="entry name" value="IGPD"/>
    <property type="match status" value="1"/>
</dbReference>
<dbReference type="FunFam" id="3.30.230.40:FF:000003">
    <property type="entry name" value="Imidazoleglycerol-phosphate dehydratase HisB"/>
    <property type="match status" value="1"/>
</dbReference>
<dbReference type="PROSITE" id="PS00955">
    <property type="entry name" value="IGP_DEHYDRATASE_2"/>
    <property type="match status" value="1"/>
</dbReference>
<keyword evidence="6" id="KW-0456">Lyase</keyword>
<accession>A0A6J6VQ00</accession>
<dbReference type="PROSITE" id="PS00599">
    <property type="entry name" value="AA_TRANSFER_CLASS_2"/>
    <property type="match status" value="1"/>
</dbReference>
<keyword evidence="5" id="KW-0368">Histidine biosynthesis</keyword>
<dbReference type="InterPro" id="IPR020568">
    <property type="entry name" value="Ribosomal_Su5_D2-typ_SF"/>
</dbReference>
<dbReference type="CDD" id="cd00609">
    <property type="entry name" value="AAT_like"/>
    <property type="match status" value="1"/>
</dbReference>
<feature type="domain" description="Aminotransferase class I/classII large" evidence="7">
    <location>
        <begin position="35"/>
        <end position="314"/>
    </location>
</feature>
<dbReference type="Pfam" id="PF00155">
    <property type="entry name" value="Aminotran_1_2"/>
    <property type="match status" value="1"/>
</dbReference>
<evidence type="ECO:0000256" key="2">
    <source>
        <dbReference type="ARBA" id="ARBA00005047"/>
    </source>
</evidence>
<evidence type="ECO:0000313" key="8">
    <source>
        <dbReference type="EMBL" id="CAB4774150.1"/>
    </source>
</evidence>
<evidence type="ECO:0000256" key="3">
    <source>
        <dbReference type="ARBA" id="ARBA00022605"/>
    </source>
</evidence>
<dbReference type="Gene3D" id="3.90.1150.10">
    <property type="entry name" value="Aspartate Aminotransferase, domain 1"/>
    <property type="match status" value="1"/>
</dbReference>
<dbReference type="PANTHER" id="PTHR23133:SF2">
    <property type="entry name" value="IMIDAZOLEGLYCEROL-PHOSPHATE DEHYDRATASE"/>
    <property type="match status" value="1"/>
</dbReference>
<dbReference type="Gene3D" id="3.30.230.40">
    <property type="entry name" value="Imidazole glycerol phosphate dehydratase, domain 1"/>
    <property type="match status" value="2"/>
</dbReference>
<dbReference type="InterPro" id="IPR038494">
    <property type="entry name" value="IGPD_sf"/>
</dbReference>
<evidence type="ECO:0000256" key="5">
    <source>
        <dbReference type="ARBA" id="ARBA00023102"/>
    </source>
</evidence>
<dbReference type="GO" id="GO:0004424">
    <property type="term" value="F:imidazoleglycerol-phosphate dehydratase activity"/>
    <property type="evidence" value="ECO:0007669"/>
    <property type="project" value="InterPro"/>
</dbReference>
<dbReference type="InterPro" id="IPR001917">
    <property type="entry name" value="Aminotrans_II_pyridoxalP_BS"/>
</dbReference>
<keyword evidence="4" id="KW-0663">Pyridoxal phosphate</keyword>
<dbReference type="SUPFAM" id="SSF53383">
    <property type="entry name" value="PLP-dependent transferases"/>
    <property type="match status" value="1"/>
</dbReference>
<dbReference type="EMBL" id="CAFAAB010000004">
    <property type="protein sequence ID" value="CAB4774150.1"/>
    <property type="molecule type" value="Genomic_DNA"/>
</dbReference>
<evidence type="ECO:0000259" key="7">
    <source>
        <dbReference type="Pfam" id="PF00155"/>
    </source>
</evidence>
<name>A0A6J6VQ00_9ZZZZ</name>
<dbReference type="InterPro" id="IPR020565">
    <property type="entry name" value="ImidazoleglycerP_deHydtase_CS"/>
</dbReference>
<organism evidence="8">
    <name type="scientific">freshwater metagenome</name>
    <dbReference type="NCBI Taxonomy" id="449393"/>
    <lineage>
        <taxon>unclassified sequences</taxon>
        <taxon>metagenomes</taxon>
        <taxon>ecological metagenomes</taxon>
    </lineage>
</organism>
<dbReference type="InterPro" id="IPR004839">
    <property type="entry name" value="Aminotransferase_I/II_large"/>
</dbReference>
<dbReference type="CDD" id="cd07914">
    <property type="entry name" value="IGPD"/>
    <property type="match status" value="1"/>
</dbReference>
<dbReference type="InterPro" id="IPR000807">
    <property type="entry name" value="ImidazoleglycerolP_deHydtase"/>
</dbReference>
<dbReference type="GO" id="GO:0016740">
    <property type="term" value="F:transferase activity"/>
    <property type="evidence" value="ECO:0007669"/>
    <property type="project" value="InterPro"/>
</dbReference>
<dbReference type="GO" id="GO:0000105">
    <property type="term" value="P:L-histidine biosynthetic process"/>
    <property type="evidence" value="ECO:0007669"/>
    <property type="project" value="UniProtKB-UniPathway"/>
</dbReference>
<comment type="pathway">
    <text evidence="2">Amino-acid biosynthesis; L-histidine biosynthesis; L-histidine from 5-phospho-alpha-D-ribose 1-diphosphate: step 6/9.</text>
</comment>
<reference evidence="8" key="1">
    <citation type="submission" date="2020-05" db="EMBL/GenBank/DDBJ databases">
        <authorList>
            <person name="Chiriac C."/>
            <person name="Salcher M."/>
            <person name="Ghai R."/>
            <person name="Kavagutti S V."/>
        </authorList>
    </citation>
    <scope>NUCLEOTIDE SEQUENCE</scope>
</reference>
<evidence type="ECO:0000256" key="1">
    <source>
        <dbReference type="ARBA" id="ARBA00001933"/>
    </source>
</evidence>
<protein>
    <submittedName>
        <fullName evidence="8">Unannotated protein</fullName>
    </submittedName>
</protein>
<dbReference type="InterPro" id="IPR015422">
    <property type="entry name" value="PyrdxlP-dep_Trfase_small"/>
</dbReference>
<dbReference type="AlphaFoldDB" id="A0A6J6VQ00"/>
<dbReference type="SUPFAM" id="SSF54211">
    <property type="entry name" value="Ribosomal protein S5 domain 2-like"/>
    <property type="match status" value="2"/>
</dbReference>
<dbReference type="InterPro" id="IPR015421">
    <property type="entry name" value="PyrdxlP-dep_Trfase_major"/>
</dbReference>
<dbReference type="UniPathway" id="UPA00031">
    <property type="reaction ID" value="UER00011"/>
</dbReference>
<keyword evidence="3" id="KW-0028">Amino-acid biosynthesis</keyword>
<dbReference type="InterPro" id="IPR015424">
    <property type="entry name" value="PyrdxlP-dep_Trfase"/>
</dbReference>
<evidence type="ECO:0000256" key="4">
    <source>
        <dbReference type="ARBA" id="ARBA00022898"/>
    </source>
</evidence>
<sequence length="507" mass="53721">MSSTPPPLAAYQWPPSTNELAERVGLAPDQILRFDGNVPPQAPATARPATIAKALADVNEYDRGRYAPLREDIAQYHGVEANQIVLGAGSDELIVLCARIFASGGTIATVPSNSYSMYRFAAGMAGATVIDDPSKADLVFVCRPNNPTGELPDIPSVPGQLVIDEAYADYAGVSAIDQVDSGVIVLRTFSKAFGLAGARVGYSISTPQLADAMAARLAPLSVSTLSAALARAALASPPDVTSQIAERERLSVALSELGLTPLKSFTNFLYIPMEDPEAVVNGLLPYGIVVRAFAGALRISVRDELDDNRLLEALAAWQQGTPPSAVPTIFRRATAETSIAIRLRIPGEGRVFVDTGQGFYDHMLQQLAFHSGMDLRLEGVGDHETGDHHTVEDMMRAFGDAFSASLGDRKGIARYGESRVPMDEALAHAVVDLSGRPTATISITPDPGMATHALESFVQTAKITLHVTATGQNAHHVSEAAFKAVGRALAEALRRDGGLIRSTKGSL</sequence>